<keyword evidence="5" id="KW-0460">Magnesium</keyword>
<dbReference type="GO" id="GO:0046872">
    <property type="term" value="F:metal ion binding"/>
    <property type="evidence" value="ECO:0007669"/>
    <property type="project" value="UniProtKB-KW"/>
</dbReference>
<keyword evidence="3" id="KW-0808">Transferase</keyword>
<keyword evidence="8" id="KW-1185">Reference proteome</keyword>
<dbReference type="InterPro" id="IPR042086">
    <property type="entry name" value="MeTrfase_capping"/>
</dbReference>
<evidence type="ECO:0000313" key="8">
    <source>
        <dbReference type="Proteomes" id="UP001642360"/>
    </source>
</evidence>
<evidence type="ECO:0000256" key="1">
    <source>
        <dbReference type="ARBA" id="ARBA00007967"/>
    </source>
</evidence>
<evidence type="ECO:0000256" key="5">
    <source>
        <dbReference type="ARBA" id="ARBA00022842"/>
    </source>
</evidence>
<dbReference type="AlphaFoldDB" id="A0ABC8RIM3"/>
<accession>A0ABC8RIM3</accession>
<dbReference type="Pfam" id="PF03492">
    <property type="entry name" value="Methyltransf_7"/>
    <property type="match status" value="1"/>
</dbReference>
<name>A0ABC8RIM3_9AQUA</name>
<organism evidence="6 8">
    <name type="scientific">Ilex paraguariensis</name>
    <name type="common">yerba mate</name>
    <dbReference type="NCBI Taxonomy" id="185542"/>
    <lineage>
        <taxon>Eukaryota</taxon>
        <taxon>Viridiplantae</taxon>
        <taxon>Streptophyta</taxon>
        <taxon>Embryophyta</taxon>
        <taxon>Tracheophyta</taxon>
        <taxon>Spermatophyta</taxon>
        <taxon>Magnoliopsida</taxon>
        <taxon>eudicotyledons</taxon>
        <taxon>Gunneridae</taxon>
        <taxon>Pentapetalae</taxon>
        <taxon>asterids</taxon>
        <taxon>campanulids</taxon>
        <taxon>Aquifoliales</taxon>
        <taxon>Aquifoliaceae</taxon>
        <taxon>Ilex</taxon>
    </lineage>
</organism>
<comment type="caution">
    <text evidence="6">The sequence shown here is derived from an EMBL/GenBank/DDBJ whole genome shotgun (WGS) entry which is preliminary data.</text>
</comment>
<dbReference type="EMBL" id="CAUOFW020001413">
    <property type="protein sequence ID" value="CAK9144637.1"/>
    <property type="molecule type" value="Genomic_DNA"/>
</dbReference>
<protein>
    <submittedName>
        <fullName evidence="6">LAMT/FAMT protein</fullName>
    </submittedName>
</protein>
<proteinExistence type="inferred from homology"/>
<evidence type="ECO:0000256" key="2">
    <source>
        <dbReference type="ARBA" id="ARBA00022603"/>
    </source>
</evidence>
<evidence type="ECO:0000256" key="3">
    <source>
        <dbReference type="ARBA" id="ARBA00022679"/>
    </source>
</evidence>
<gene>
    <name evidence="6" type="primary">LAMT/FAMT</name>
    <name evidence="6" type="ORF">ILEXP_LOCUS12392</name>
    <name evidence="7" type="ORF">ILEXP_LOCUS45354</name>
</gene>
<dbReference type="InterPro" id="IPR005299">
    <property type="entry name" value="MeTrfase_7"/>
</dbReference>
<reference evidence="6 8" key="1">
    <citation type="submission" date="2024-02" db="EMBL/GenBank/DDBJ databases">
        <authorList>
            <person name="Vignale AGUSTIN F."/>
            <person name="Sosa J E."/>
            <person name="Modenutti C."/>
        </authorList>
    </citation>
    <scope>NUCLEOTIDE SEQUENCE [LARGE SCALE GENOMIC DNA]</scope>
</reference>
<evidence type="ECO:0000256" key="4">
    <source>
        <dbReference type="ARBA" id="ARBA00022723"/>
    </source>
</evidence>
<dbReference type="EMBL" id="CAUOFW020006628">
    <property type="protein sequence ID" value="CAK9175548.1"/>
    <property type="molecule type" value="Genomic_DNA"/>
</dbReference>
<dbReference type="Gene3D" id="1.10.1200.270">
    <property type="entry name" value="Methyltransferase, alpha-helical capping domain"/>
    <property type="match status" value="1"/>
</dbReference>
<comment type="similarity">
    <text evidence="1">Belongs to the methyltransferase superfamily. Type-7 methyltransferase family.</text>
</comment>
<dbReference type="Gene3D" id="3.40.50.150">
    <property type="entry name" value="Vaccinia Virus protein VP39"/>
    <property type="match status" value="1"/>
</dbReference>
<dbReference type="GO" id="GO:0032259">
    <property type="term" value="P:methylation"/>
    <property type="evidence" value="ECO:0007669"/>
    <property type="project" value="UniProtKB-KW"/>
</dbReference>
<dbReference type="InterPro" id="IPR029063">
    <property type="entry name" value="SAM-dependent_MTases_sf"/>
</dbReference>
<dbReference type="PANTHER" id="PTHR31009">
    <property type="entry name" value="S-ADENOSYL-L-METHIONINE:CARBOXYL METHYLTRANSFERASE FAMILY PROTEIN"/>
    <property type="match status" value="1"/>
</dbReference>
<dbReference type="Proteomes" id="UP001642360">
    <property type="component" value="Unassembled WGS sequence"/>
</dbReference>
<sequence length="353" mass="39536">MSGSFPMNGGDGIYSYTKNSEYQREALNTVKEMIDMAIAEKLDVKHLTSASRSIHLADLGCSVGPNTFIAMQNVIAAMEKKYYAQSLPSEKLEFQAFFNDHISNDFNTLFASLPVDRQYFGVGVPGSFHDRLFPSLSLHFVHSSYALHWLSKVPKKLLDKNSPTWNKGKIHYTGASDEVMKAYAAQFESDMENFLDARAKEIVVGGMMVLTIQSLPDDVDQSKTPSGVMFKFVEAGLMDMVNAGIIDEPQVDMFNLPIYSVSTKEMTRLIESNGSFSIEKIELTDSSLKDGPINAQAVIMHVRAGMEEVIVKHFGRDIVDELFERVSKKCMEDIHLLESSNMKAQLFIVLKRI</sequence>
<evidence type="ECO:0000313" key="7">
    <source>
        <dbReference type="EMBL" id="CAK9175548.1"/>
    </source>
</evidence>
<keyword evidence="4" id="KW-0479">Metal-binding</keyword>
<dbReference type="GO" id="GO:0008168">
    <property type="term" value="F:methyltransferase activity"/>
    <property type="evidence" value="ECO:0007669"/>
    <property type="project" value="UniProtKB-KW"/>
</dbReference>
<keyword evidence="2" id="KW-0489">Methyltransferase</keyword>
<dbReference type="SUPFAM" id="SSF53335">
    <property type="entry name" value="S-adenosyl-L-methionine-dependent methyltransferases"/>
    <property type="match status" value="1"/>
</dbReference>
<evidence type="ECO:0000313" key="6">
    <source>
        <dbReference type="EMBL" id="CAK9144637.1"/>
    </source>
</evidence>